<feature type="compositionally biased region" description="Polar residues" evidence="4">
    <location>
        <begin position="1428"/>
        <end position="1442"/>
    </location>
</feature>
<organism evidence="6 7">
    <name type="scientific">Fasciola hepatica</name>
    <name type="common">Liver fluke</name>
    <dbReference type="NCBI Taxonomy" id="6192"/>
    <lineage>
        <taxon>Eukaryota</taxon>
        <taxon>Metazoa</taxon>
        <taxon>Spiralia</taxon>
        <taxon>Lophotrochozoa</taxon>
        <taxon>Platyhelminthes</taxon>
        <taxon>Trematoda</taxon>
        <taxon>Digenea</taxon>
        <taxon>Plagiorchiida</taxon>
        <taxon>Echinostomata</taxon>
        <taxon>Echinostomatoidea</taxon>
        <taxon>Fasciolidae</taxon>
        <taxon>Fasciola</taxon>
    </lineage>
</organism>
<dbReference type="InterPro" id="IPR006608">
    <property type="entry name" value="CC2D1A/B_DM14"/>
</dbReference>
<dbReference type="GO" id="GO:0005829">
    <property type="term" value="C:cytosol"/>
    <property type="evidence" value="ECO:0007669"/>
    <property type="project" value="GOC"/>
</dbReference>
<feature type="region of interest" description="Disordered" evidence="4">
    <location>
        <begin position="1414"/>
        <end position="1482"/>
    </location>
</feature>
<dbReference type="Pfam" id="PF04118">
    <property type="entry name" value="Dopey_N"/>
    <property type="match status" value="2"/>
</dbReference>
<dbReference type="PANTHER" id="PTHR14042">
    <property type="entry name" value="DOPEY-RELATED"/>
    <property type="match status" value="1"/>
</dbReference>
<sequence>MKITFSSFSSMYTKVIQSNAKANHIPRSFLVGKRLAQCLHPALPPGVHCKTLECYDVIFRTIGPNKLATDLSIYGCGLFTLLGPSAMTVKPPLFDVFEEHLLPLRSALHPAFLGLLLCHLNRIVNQYEDGLKACEHNIRNFDYGELPPPPKCPPLTGPPTVRSGTSASATACSAHASAFSSITGGRTERIVALLKTLQNELEMLALKAKEGNLDLARAHLRSALTINPMIRPAQTGLTVDFSKLLDLPSSGSAGPQFSGGGLQRSIPVATEPISREITAKQLAHHQSHILCSQGLLPGLEQGAEFFERGNRTIELFCSAVDPKFFYTCLWKLMIYSPSIRMFGIAFVINHLNRRKTLTEKDYIYGLDKRILVQSLCCLFGDSVILVQRDALDFVQSALPVHLYASGPGQLRIANEFLTKDDYADLCHASLCVLLRRDASLNRRLFLWLKGGQLIEGGGVQQSVGLAHSILSENQREALRVAHPNDFDQAVQNHYFVTYSRDLLIEAMLRVLYFPDRLPLPTQLIGLWGSGNASIRPPLNYFAAERSVSERPFRIMTGLLDRCDLGGAIIEDLLSDLLWYTYYEFIVLKERSVSWNNGDCTAIIRRMGQAEVSQETPDNMLTLMADHVVAKGATRVTNQHDRENSTVSEASSVVEPPNSNETDPVEIRTINARDSANQSTRELTTSNVGRLTYADEFLRTAHLFLSNLDGDFLWGFLERQFRAHLLPTMSNSSTTVTNGLAVVGSPLDYKRPRTLNLIELCNIVQFMLSHLPIDTYPGVRGNYLPRLFTNLMDCLLKRFQSSESAKAQSTSVATGMPLRNEDLAGLLQLLESVVGQVFEYIITVFDHNIVQPPPSSTADRDTGSALSTNSLDDLTVIASGIGKFRQFFGAFCVHGLRFSSNQLSVFVTSLMHSKSMQSDSSIPVPDYVPSKQDSLVITPAWRTSFSQLCCLLIQMSNFPFLVSEEQFHGRGNHTSNPSDTSSLMQLFCGDLIAAPDSIPTRRHMQVTFCPIRRSYRLGDVILPEWLVCLLYISSEVTLFDLKAMALYTLLELFHASTSVHGWTTNSADPPQSSFCSALSTTGSTGLGSAEVKIKLTLPVLSGRLLAFLATETNTFLRLGISLWAYLAPNQSAYHEDAANLLVRLHQLNPPTLSGGAPQQQQQQQLADSRLACGSLFSSSSLFAGTGSTVESFILSQMRSADLRTQVDAQARFALLWHLTRAAPLTKQQGQRHKHHAPHLLPSDQSPQIQVWTKSPGSGRTIAAPCWRRFAMGLSQLDGNSSAGTGKGSVSATKLPGPQTVPFYRCVLLLLDNLDVDSPWGPLGIVGTANPFQPGIPSHMAPNSVNDWFGSINSCTADVQNSGIVQAVLREQAIQWVCRALRTGQVDRLIAPLLAALLHPATVRISLKARVLQQLEQTRRTRKQKRKSCPHSTQAVTPTPSSTNEGDHNADDVKIGSEVHFTASTDEESEATDSDSTDGDRTKSTKAFGVDVFSGNRRPVDLMSMLQQQLRTLQLGTSIDAHLRRMKRSGISVQAILSMSVGIEREFAADQDCCAQVEPSATMLPLHEHLVMHIQNYDANQVIYALSRIRAILDVAPTLFVHALVAAPVTTGKNGDRAGVTSLSLFGLNLAELLTRHRRALAGGNFYGPATQNELVHTLRTQANLLEVLINELVRIKRRFESNGSHSPMDLRIGQDTGQKSTGPGRSNDLSSHRSSQINAIPDRRWIEATARRTCLLPAVLHCLATATELAHWPRNMEQWLLSSTETTTLPTCVRLLLINELYANLPSQYHRVYCTALIRLTQAILELQLWSAPLQSPERRHSHSDAGSRKSTINQFCSNIIWPAGHVIGTFENKSTSTVTTTNAQESTTDSSARSASVQQVIKLWVDAFLGLPKSLACEPLFRNSCLTAHWPHSPTQSGTSSHLDEGALLIDIITLGLRASFSSSLALREPDTGLVPRLDLHPIWYQFVFSTLHCWGRYTPLLARAVVQQICATLNSLGRQVVERTRELDFNDEQDLKATAEIETQFALLHQLPPDYILSSIGCLQGIFHALMLPGGNSVTAALLRKSTNPLAPDPPSGFTSASYVAGLPESVNHSATIANLLNQLTDSNPAVAIETSLEPTVLNDSCAGIPVLPGTDSPLESHRSIVTKSISNEPSVVLATSGISRPTVNLNGESNGDEFAGRDTTIGGGSNNSGFTAIFTNRGKDLFAENDSPQPDAHPLVQTQTELYRLLPRLLRCFSVLWNALNQSPLEYSSAKDPYVIQSDPLIGSPSDIPLYTRTIGLADRLSALTAIGCPDVVRPALRLCLEPLAVQHPTAFLLNMALAWPNSLLFQPDVCPDESTAASVCRNAETSVSVTSWTPSLLRLLTPTVPDESANPQSLPSRDPQTNAGSRSLILSPEQVNLLHLLSGSVPNGPGFGLILPVSVFVNRLRDLIRRPLHNTILCDSSAATRHDSSFATNVQHTELSTTEDQNSRAWITMRLQVNLLHIFYAWLVEQPRLIPPDLLLTLLRDMINIPIVTNFPSGSIGSGPVSLPPVAAFVLMKIFHEYLNSASISDDKREQREIQELCHRLLESVATIVASALEQPTWFRRTLQVRQHDEAPNSASNSELDLARPFTGNMRSALQLTGSMSSSSLHNSASAVLTSTVDSCTPDVAKLPVRDHLAESLYEQKPKLSCNAHQILSILSLLIFIIQHMAGFLDVVYRSDEKDRVPTFLTVILNNVFPYLRVRMTSNSDRFLAASRLLASVSSYQYTRRSWRREVLDLLYEPVFFQMSPTVLQNWNVIIDNLMTQDKNTFKEALVRLTFSQPAGLNLFSNKEVEHDLRAACLKKLSYLVYASEADQYAKSMPDLLGEDLRSMVFKALANFLSLCSKQSNGKTVERKNDTKPPTAKELSMYLGACKFLATCLLMPEYKVPQFPFYRWIFVNDSLSFTGDTTISLKTPPDSSPQSFIPYVTEVTQLIQDSPLINQSKSVDRPNFSPVQGCLHILALDRLDQICELAPFLFSLEKKSDSPANLASSPTVENGVLLELALEAALAQEFPEPITSR</sequence>
<dbReference type="InterPro" id="IPR040314">
    <property type="entry name" value="DOP1"/>
</dbReference>
<dbReference type="Pfam" id="PF24598">
    <property type="entry name" value="DOP1_C"/>
    <property type="match status" value="1"/>
</dbReference>
<name>A0A4E0RI19_FASHE</name>
<dbReference type="EMBL" id="JXXN02000163">
    <property type="protein sequence ID" value="THD28389.1"/>
    <property type="molecule type" value="Genomic_DNA"/>
</dbReference>
<evidence type="ECO:0000313" key="6">
    <source>
        <dbReference type="EMBL" id="THD28389.1"/>
    </source>
</evidence>
<dbReference type="PANTHER" id="PTHR14042:SF24">
    <property type="entry name" value="PROTEIN DOPEY-1 HOMOLOG"/>
    <property type="match status" value="1"/>
</dbReference>
<feature type="domain" description="DM14" evidence="5">
    <location>
        <begin position="191"/>
        <end position="248"/>
    </location>
</feature>
<feature type="compositionally biased region" description="Polar residues" evidence="4">
    <location>
        <begin position="2376"/>
        <end position="2392"/>
    </location>
</feature>
<feature type="compositionally biased region" description="Acidic residues" evidence="4">
    <location>
        <begin position="1463"/>
        <end position="1475"/>
    </location>
</feature>
<feature type="region of interest" description="Disordered" evidence="4">
    <location>
        <begin position="637"/>
        <end position="663"/>
    </location>
</feature>
<keyword evidence="1" id="KW-0813">Transport</keyword>
<feature type="region of interest" description="Disordered" evidence="4">
    <location>
        <begin position="2370"/>
        <end position="2392"/>
    </location>
</feature>
<feature type="compositionally biased region" description="Polar residues" evidence="4">
    <location>
        <begin position="644"/>
        <end position="661"/>
    </location>
</feature>
<keyword evidence="2" id="KW-0653">Protein transport</keyword>
<dbReference type="SMART" id="SM00685">
    <property type="entry name" value="DM14"/>
    <property type="match status" value="1"/>
</dbReference>
<dbReference type="GO" id="GO:0005802">
    <property type="term" value="C:trans-Golgi network"/>
    <property type="evidence" value="ECO:0007669"/>
    <property type="project" value="TreeGrafter"/>
</dbReference>
<dbReference type="GO" id="GO:0006895">
    <property type="term" value="P:Golgi to endosome transport"/>
    <property type="evidence" value="ECO:0007669"/>
    <property type="project" value="InterPro"/>
</dbReference>
<evidence type="ECO:0000256" key="2">
    <source>
        <dbReference type="ARBA" id="ARBA00022927"/>
    </source>
</evidence>
<reference evidence="6" key="1">
    <citation type="submission" date="2019-03" db="EMBL/GenBank/DDBJ databases">
        <title>Improved annotation for the trematode Fasciola hepatica.</title>
        <authorList>
            <person name="Choi Y.-J."/>
            <person name="Martin J."/>
            <person name="Mitreva M."/>
        </authorList>
    </citation>
    <scope>NUCLEOTIDE SEQUENCE [LARGE SCALE GENOMIC DNA]</scope>
</reference>
<comment type="caution">
    <text evidence="6">The sequence shown here is derived from an EMBL/GenBank/DDBJ whole genome shotgun (WGS) entry which is preliminary data.</text>
</comment>
<protein>
    <submittedName>
        <fullName evidence="6">Protein dopey-1 like protein</fullName>
    </submittedName>
</protein>
<dbReference type="InterPro" id="IPR056459">
    <property type="entry name" value="TPR_DOP1"/>
</dbReference>
<evidence type="ECO:0000313" key="7">
    <source>
        <dbReference type="Proteomes" id="UP000230066"/>
    </source>
</evidence>
<feature type="region of interest" description="Disordered" evidence="4">
    <location>
        <begin position="1682"/>
        <end position="1714"/>
    </location>
</feature>
<gene>
    <name evidence="6" type="ORF">D915_000799</name>
</gene>
<feature type="compositionally biased region" description="Basic residues" evidence="4">
    <location>
        <begin position="1418"/>
        <end position="1427"/>
    </location>
</feature>
<dbReference type="InterPro" id="IPR007249">
    <property type="entry name" value="DOP1_N"/>
</dbReference>
<proteinExistence type="inferred from homology"/>
<dbReference type="InterPro" id="IPR056457">
    <property type="entry name" value="DOP1_C"/>
</dbReference>
<feature type="compositionally biased region" description="Polar residues" evidence="4">
    <location>
        <begin position="1694"/>
        <end position="1714"/>
    </location>
</feature>
<comment type="similarity">
    <text evidence="3">Belongs to the DOP1 family.</text>
</comment>
<evidence type="ECO:0000256" key="1">
    <source>
        <dbReference type="ARBA" id="ARBA00022448"/>
    </source>
</evidence>
<feature type="compositionally biased region" description="Basic and acidic residues" evidence="4">
    <location>
        <begin position="1443"/>
        <end position="1455"/>
    </location>
</feature>
<evidence type="ECO:0000256" key="4">
    <source>
        <dbReference type="SAM" id="MobiDB-lite"/>
    </source>
</evidence>
<dbReference type="Pfam" id="PF24601">
    <property type="entry name" value="TPR_DOP1"/>
    <property type="match status" value="2"/>
</dbReference>
<accession>A0A4E0RI19</accession>
<dbReference type="GO" id="GO:0005768">
    <property type="term" value="C:endosome"/>
    <property type="evidence" value="ECO:0007669"/>
    <property type="project" value="TreeGrafter"/>
</dbReference>
<dbReference type="Proteomes" id="UP000230066">
    <property type="component" value="Unassembled WGS sequence"/>
</dbReference>
<evidence type="ECO:0000256" key="3">
    <source>
        <dbReference type="ARBA" id="ARBA00046326"/>
    </source>
</evidence>
<dbReference type="GO" id="GO:0015031">
    <property type="term" value="P:protein transport"/>
    <property type="evidence" value="ECO:0007669"/>
    <property type="project" value="UniProtKB-KW"/>
</dbReference>
<keyword evidence="7" id="KW-1185">Reference proteome</keyword>
<evidence type="ECO:0000259" key="5">
    <source>
        <dbReference type="SMART" id="SM00685"/>
    </source>
</evidence>